<accession>A0A4R5VDT3</accession>
<dbReference type="AlphaFoldDB" id="A0A4R5VDT3"/>
<organism evidence="1 2">
    <name type="scientific">Algoriphagus formosus</name>
    <dbReference type="NCBI Taxonomy" id="2007308"/>
    <lineage>
        <taxon>Bacteria</taxon>
        <taxon>Pseudomonadati</taxon>
        <taxon>Bacteroidota</taxon>
        <taxon>Cytophagia</taxon>
        <taxon>Cytophagales</taxon>
        <taxon>Cyclobacteriaceae</taxon>
        <taxon>Algoriphagus</taxon>
    </lineage>
</organism>
<name>A0A4R5VDT3_9BACT</name>
<protein>
    <submittedName>
        <fullName evidence="1">Uncharacterized protein</fullName>
    </submittedName>
</protein>
<reference evidence="1 2" key="1">
    <citation type="submission" date="2019-03" db="EMBL/GenBank/DDBJ databases">
        <title>Algoriphagus aquimaris sp. nov., isolated form marine sediment in Pohang, Korea.</title>
        <authorList>
            <person name="Kim J."/>
            <person name="Yoon S.-H."/>
            <person name="Lee S.-S."/>
        </authorList>
    </citation>
    <scope>NUCLEOTIDE SEQUENCE [LARGE SCALE GENOMIC DNA]</scope>
    <source>
        <strain evidence="1 2">F21</strain>
    </source>
</reference>
<evidence type="ECO:0000313" key="1">
    <source>
        <dbReference type="EMBL" id="TDK50528.1"/>
    </source>
</evidence>
<sequence>MAFLIFSCNTTEVNQEEKLINDVLFSIITDNPDIFTSDCKLLNKMSNRFMPPSINYGNDSTFIETIKEFIEEEEFYDLLRQKRNNEKYEFITEQFKNKYEIISEAKIDSLIDRTNTDKNLDYWTEFQNEIGCLQIFSRPIISADKKTTIIRHIGISGPHSAGGFIIIFQLRNGKWTIIEDIESWIS</sequence>
<evidence type="ECO:0000313" key="2">
    <source>
        <dbReference type="Proteomes" id="UP000295438"/>
    </source>
</evidence>
<dbReference type="Proteomes" id="UP000295438">
    <property type="component" value="Unassembled WGS sequence"/>
</dbReference>
<proteinExistence type="predicted"/>
<comment type="caution">
    <text evidence="1">The sequence shown here is derived from an EMBL/GenBank/DDBJ whole genome shotgun (WGS) entry which is preliminary data.</text>
</comment>
<keyword evidence="2" id="KW-1185">Reference proteome</keyword>
<dbReference type="EMBL" id="SMUW01000019">
    <property type="protein sequence ID" value="TDK50528.1"/>
    <property type="molecule type" value="Genomic_DNA"/>
</dbReference>
<gene>
    <name evidence="1" type="ORF">E1898_01170</name>
</gene>
<dbReference type="RefSeq" id="WP_133389510.1">
    <property type="nucleotide sequence ID" value="NZ_SMUW01000019.1"/>
</dbReference>